<reference evidence="1 2" key="1">
    <citation type="submission" date="2020-10" db="EMBL/GenBank/DDBJ databases">
        <title>Genomic surveiliance of eskapee pathogens from blood stream infections in KZN.</title>
        <authorList>
            <person name="Hetsa B.A."/>
            <person name="Amoako D.G."/>
            <person name="Akebe A.L.K."/>
            <person name="Essack S."/>
        </authorList>
    </citation>
    <scope>NUCLEOTIDE SEQUENCE [LARGE SCALE GENOMIC DNA]</scope>
    <source>
        <strain evidence="1 2">E6</strain>
    </source>
</reference>
<organism evidence="1 2">
    <name type="scientific">Enterobacter hormaechei</name>
    <dbReference type="NCBI Taxonomy" id="158836"/>
    <lineage>
        <taxon>Bacteria</taxon>
        <taxon>Pseudomonadati</taxon>
        <taxon>Pseudomonadota</taxon>
        <taxon>Gammaproteobacteria</taxon>
        <taxon>Enterobacterales</taxon>
        <taxon>Enterobacteriaceae</taxon>
        <taxon>Enterobacter</taxon>
        <taxon>Enterobacter cloacae complex</taxon>
    </lineage>
</organism>
<evidence type="ECO:0000313" key="1">
    <source>
        <dbReference type="EMBL" id="MBF1969143.1"/>
    </source>
</evidence>
<comment type="caution">
    <text evidence="1">The sequence shown here is derived from an EMBL/GenBank/DDBJ whole genome shotgun (WGS) entry which is preliminary data.</text>
</comment>
<sequence>MSEYDDDYDFWIKNRKTITEQRLHPNHWFNRASDLRASAHVLWISMESKDIQQKMGYGGGFSLEVACNPVYHMLCGLALELIMKAVVVQRSKKVPGIHDLNHLANLAEISVNPKRKELLKFYTAAIVWTGRYPVPVKCDDEKLKDYWSLATSVLTDRVKGHGNLNIRKRNGAADWDKFQALFNEIADEFDFN</sequence>
<evidence type="ECO:0008006" key="3">
    <source>
        <dbReference type="Google" id="ProtNLM"/>
    </source>
</evidence>
<accession>A0ABD4JT70</accession>
<name>A0ABD4JT70_9ENTR</name>
<dbReference type="RefSeq" id="WP_045288659.1">
    <property type="nucleotide sequence ID" value="NZ_CP047715.1"/>
</dbReference>
<gene>
    <name evidence="1" type="ORF">ISX34_04570</name>
</gene>
<proteinExistence type="predicted"/>
<protein>
    <recommendedName>
        <fullName evidence="3">HEPN domain-containing protein</fullName>
    </recommendedName>
</protein>
<dbReference type="AlphaFoldDB" id="A0ABD4JT70"/>
<dbReference type="EMBL" id="JADIXG010000003">
    <property type="protein sequence ID" value="MBF1969143.1"/>
    <property type="molecule type" value="Genomic_DNA"/>
</dbReference>
<evidence type="ECO:0000313" key="2">
    <source>
        <dbReference type="Proteomes" id="UP000662438"/>
    </source>
</evidence>
<dbReference type="Proteomes" id="UP000662438">
    <property type="component" value="Unassembled WGS sequence"/>
</dbReference>